<evidence type="ECO:0000313" key="12">
    <source>
        <dbReference type="EMBL" id="OGH60173.1"/>
    </source>
</evidence>
<keyword evidence="6" id="KW-0961">Cell wall biogenesis/degradation</keyword>
<evidence type="ECO:0000256" key="8">
    <source>
        <dbReference type="PIRSR" id="PIRSR618044-2"/>
    </source>
</evidence>
<dbReference type="PANTHER" id="PTHR21581:SF6">
    <property type="entry name" value="TRAFFICKING PROTEIN PARTICLE COMPLEX SUBUNIT 12"/>
    <property type="match status" value="1"/>
</dbReference>
<feature type="active site" description="Proton acceptor" evidence="7">
    <location>
        <position position="129"/>
    </location>
</feature>
<feature type="domain" description="Peptidase S11 D-alanyl-D-alanine carboxypeptidase A N-terminal" evidence="11">
    <location>
        <begin position="95"/>
        <end position="319"/>
    </location>
</feature>
<feature type="active site" description="Acyl-ester intermediate" evidence="7">
    <location>
        <position position="126"/>
    </location>
</feature>
<name>A0A1F6LLK5_9BACT</name>
<feature type="active site" evidence="7">
    <location>
        <position position="178"/>
    </location>
</feature>
<sequence>MNTPFFGPEKPVDKIGFFWKFISVLLAVGAVFTVSFFTNKLEFSSELNEISLVMEKMTDLSDSESTLAGGDIVIEPVSIPNPEIPVLVGELLPQDSFGAKSIIVKDHKSGAILYSKNEYDKRSIASITKLMSALVLLEKNPDWNSEATVIGSDSMGTHMYAGDIYTLDELWYSALVGSSNKAILSLANALDWPVVAFVERMNQKARELGMTETTFVEPTGLDEGNKSSASDIVILLNNALENTKIVEALKTPEYNLYSKQREKSHHMWNTDWLLLGWVNNDFAEVLGGKTGYTNAAGYSFAVSIRNNDGRVVDVVVLGAEEHEDRFTESRDLANMVFENYQWP</sequence>
<comment type="caution">
    <text evidence="12">The sequence shown here is derived from an EMBL/GenBank/DDBJ whole genome shotgun (WGS) entry which is preliminary data.</text>
</comment>
<keyword evidence="2" id="KW-0732">Signal</keyword>
<dbReference type="GO" id="GO:0071555">
    <property type="term" value="P:cell wall organization"/>
    <property type="evidence" value="ECO:0007669"/>
    <property type="project" value="UniProtKB-KW"/>
</dbReference>
<feature type="transmembrane region" description="Helical" evidence="10">
    <location>
        <begin position="17"/>
        <end position="37"/>
    </location>
</feature>
<dbReference type="InterPro" id="IPR018044">
    <property type="entry name" value="Peptidase_S11"/>
</dbReference>
<dbReference type="Pfam" id="PF00768">
    <property type="entry name" value="Peptidase_S11"/>
    <property type="match status" value="1"/>
</dbReference>
<dbReference type="SUPFAM" id="SSF56601">
    <property type="entry name" value="beta-lactamase/transpeptidase-like"/>
    <property type="match status" value="1"/>
</dbReference>
<comment type="similarity">
    <text evidence="1 9">Belongs to the peptidase S11 family.</text>
</comment>
<keyword evidence="10" id="KW-1133">Transmembrane helix</keyword>
<keyword evidence="10" id="KW-0472">Membrane</keyword>
<dbReference type="EMBL" id="MFPS01000002">
    <property type="protein sequence ID" value="OGH60173.1"/>
    <property type="molecule type" value="Genomic_DNA"/>
</dbReference>
<keyword evidence="4" id="KW-0133">Cell shape</keyword>
<evidence type="ECO:0000313" key="13">
    <source>
        <dbReference type="Proteomes" id="UP000177067"/>
    </source>
</evidence>
<evidence type="ECO:0000256" key="4">
    <source>
        <dbReference type="ARBA" id="ARBA00022960"/>
    </source>
</evidence>
<keyword evidence="3" id="KW-0378">Hydrolase</keyword>
<protein>
    <recommendedName>
        <fullName evidence="11">Peptidase S11 D-alanyl-D-alanine carboxypeptidase A N-terminal domain-containing protein</fullName>
    </recommendedName>
</protein>
<dbReference type="Proteomes" id="UP000177067">
    <property type="component" value="Unassembled WGS sequence"/>
</dbReference>
<evidence type="ECO:0000259" key="11">
    <source>
        <dbReference type="Pfam" id="PF00768"/>
    </source>
</evidence>
<evidence type="ECO:0000256" key="1">
    <source>
        <dbReference type="ARBA" id="ARBA00007164"/>
    </source>
</evidence>
<dbReference type="InterPro" id="IPR012338">
    <property type="entry name" value="Beta-lactam/transpept-like"/>
</dbReference>
<keyword evidence="5" id="KW-0573">Peptidoglycan synthesis</keyword>
<evidence type="ECO:0000256" key="2">
    <source>
        <dbReference type="ARBA" id="ARBA00022729"/>
    </source>
</evidence>
<dbReference type="GO" id="GO:0009002">
    <property type="term" value="F:serine-type D-Ala-D-Ala carboxypeptidase activity"/>
    <property type="evidence" value="ECO:0007669"/>
    <property type="project" value="InterPro"/>
</dbReference>
<gene>
    <name evidence="12" type="ORF">A2725_04685</name>
</gene>
<accession>A0A1F6LLK5</accession>
<feature type="binding site" evidence="8">
    <location>
        <position position="289"/>
    </location>
    <ligand>
        <name>substrate</name>
    </ligand>
</feature>
<dbReference type="PANTHER" id="PTHR21581">
    <property type="entry name" value="D-ALANYL-D-ALANINE CARBOXYPEPTIDASE"/>
    <property type="match status" value="1"/>
</dbReference>
<evidence type="ECO:0000256" key="6">
    <source>
        <dbReference type="ARBA" id="ARBA00023316"/>
    </source>
</evidence>
<dbReference type="PRINTS" id="PR00725">
    <property type="entry name" value="DADACBPTASE1"/>
</dbReference>
<dbReference type="AlphaFoldDB" id="A0A1F6LLK5"/>
<dbReference type="GO" id="GO:0006508">
    <property type="term" value="P:proteolysis"/>
    <property type="evidence" value="ECO:0007669"/>
    <property type="project" value="InterPro"/>
</dbReference>
<keyword evidence="10" id="KW-0812">Transmembrane</keyword>
<reference evidence="12 13" key="1">
    <citation type="journal article" date="2016" name="Nat. Commun.">
        <title>Thousands of microbial genomes shed light on interconnected biogeochemical processes in an aquifer system.</title>
        <authorList>
            <person name="Anantharaman K."/>
            <person name="Brown C.T."/>
            <person name="Hug L.A."/>
            <person name="Sharon I."/>
            <person name="Castelle C.J."/>
            <person name="Probst A.J."/>
            <person name="Thomas B.C."/>
            <person name="Singh A."/>
            <person name="Wilkins M.J."/>
            <person name="Karaoz U."/>
            <person name="Brodie E.L."/>
            <person name="Williams K.H."/>
            <person name="Hubbard S.S."/>
            <person name="Banfield J.F."/>
        </authorList>
    </citation>
    <scope>NUCLEOTIDE SEQUENCE [LARGE SCALE GENOMIC DNA]</scope>
</reference>
<dbReference type="InterPro" id="IPR001967">
    <property type="entry name" value="Peptidase_S11_N"/>
</dbReference>
<evidence type="ECO:0000256" key="3">
    <source>
        <dbReference type="ARBA" id="ARBA00022801"/>
    </source>
</evidence>
<evidence type="ECO:0000256" key="5">
    <source>
        <dbReference type="ARBA" id="ARBA00022984"/>
    </source>
</evidence>
<dbReference type="GO" id="GO:0008360">
    <property type="term" value="P:regulation of cell shape"/>
    <property type="evidence" value="ECO:0007669"/>
    <property type="project" value="UniProtKB-KW"/>
</dbReference>
<evidence type="ECO:0000256" key="7">
    <source>
        <dbReference type="PIRSR" id="PIRSR618044-1"/>
    </source>
</evidence>
<dbReference type="GO" id="GO:0009252">
    <property type="term" value="P:peptidoglycan biosynthetic process"/>
    <property type="evidence" value="ECO:0007669"/>
    <property type="project" value="UniProtKB-KW"/>
</dbReference>
<organism evidence="12 13">
    <name type="scientific">Candidatus Magasanikbacteria bacterium RIFCSPHIGHO2_01_FULL_33_34</name>
    <dbReference type="NCBI Taxonomy" id="1798671"/>
    <lineage>
        <taxon>Bacteria</taxon>
        <taxon>Candidatus Magasanikiibacteriota</taxon>
    </lineage>
</organism>
<dbReference type="Gene3D" id="3.40.710.10">
    <property type="entry name" value="DD-peptidase/beta-lactamase superfamily"/>
    <property type="match status" value="1"/>
</dbReference>
<proteinExistence type="inferred from homology"/>
<evidence type="ECO:0000256" key="10">
    <source>
        <dbReference type="SAM" id="Phobius"/>
    </source>
</evidence>
<evidence type="ECO:0000256" key="9">
    <source>
        <dbReference type="RuleBase" id="RU004016"/>
    </source>
</evidence>